<keyword evidence="3" id="KW-0862">Zinc</keyword>
<feature type="binding site" evidence="3">
    <location>
        <position position="325"/>
    </location>
    <ligand>
        <name>Zn(2+)</name>
        <dbReference type="ChEBI" id="CHEBI:29105"/>
        <label>2</label>
    </ligand>
</feature>
<dbReference type="Gene3D" id="1.10.1200.140">
    <property type="entry name" value="Alkaline phosphatase, crown domain"/>
    <property type="match status" value="1"/>
</dbReference>
<dbReference type="PANTHER" id="PTHR11596:SF5">
    <property type="entry name" value="ALKALINE PHOSPHATASE"/>
    <property type="match status" value="1"/>
</dbReference>
<feature type="compositionally biased region" description="Basic and acidic residues" evidence="5">
    <location>
        <begin position="478"/>
        <end position="494"/>
    </location>
</feature>
<name>A0A809S627_9BACT</name>
<dbReference type="SMART" id="SM00098">
    <property type="entry name" value="alkPPc"/>
    <property type="match status" value="1"/>
</dbReference>
<comment type="similarity">
    <text evidence="4">Belongs to the alkaline phosphatase family.</text>
</comment>
<proteinExistence type="inferred from homology"/>
<dbReference type="PANTHER" id="PTHR11596">
    <property type="entry name" value="ALKALINE PHOSPHATASE"/>
    <property type="match status" value="1"/>
</dbReference>
<dbReference type="PRINTS" id="PR00113">
    <property type="entry name" value="ALKPHPHTASE"/>
</dbReference>
<feature type="binding site" evidence="3">
    <location>
        <position position="286"/>
    </location>
    <ligand>
        <name>Zn(2+)</name>
        <dbReference type="ChEBI" id="CHEBI:29105"/>
        <label>2</label>
    </ligand>
</feature>
<dbReference type="GO" id="GO:0004035">
    <property type="term" value="F:alkaline phosphatase activity"/>
    <property type="evidence" value="ECO:0007669"/>
    <property type="project" value="TreeGrafter"/>
</dbReference>
<dbReference type="Pfam" id="PF00245">
    <property type="entry name" value="Alk_phosphatase"/>
    <property type="match status" value="1"/>
</dbReference>
<feature type="binding site" evidence="3">
    <location>
        <position position="152"/>
    </location>
    <ligand>
        <name>Mg(2+)</name>
        <dbReference type="ChEBI" id="CHEBI:18420"/>
    </ligand>
</feature>
<feature type="binding site" evidence="3">
    <location>
        <position position="432"/>
    </location>
    <ligand>
        <name>Zn(2+)</name>
        <dbReference type="ChEBI" id="CHEBI:29105"/>
        <label>2</label>
    </ligand>
</feature>
<dbReference type="PROSITE" id="PS51318">
    <property type="entry name" value="TAT"/>
    <property type="match status" value="1"/>
</dbReference>
<dbReference type="InterPro" id="IPR006311">
    <property type="entry name" value="TAT_signal"/>
</dbReference>
<feature type="binding site" evidence="3">
    <location>
        <position position="277"/>
    </location>
    <ligand>
        <name>Mg(2+)</name>
        <dbReference type="ChEBI" id="CHEBI:18420"/>
    </ligand>
</feature>
<evidence type="ECO:0000313" key="6">
    <source>
        <dbReference type="EMBL" id="BBO24476.1"/>
    </source>
</evidence>
<accession>A0A809S627</accession>
<reference evidence="6" key="1">
    <citation type="journal article" name="DNA Res.">
        <title>The physiological potential of anammox bacteria as revealed by their core genome structure.</title>
        <authorList>
            <person name="Okubo T."/>
            <person name="Toyoda A."/>
            <person name="Fukuhara K."/>
            <person name="Uchiyama I."/>
            <person name="Harigaya Y."/>
            <person name="Kuroiwa M."/>
            <person name="Suzuki T."/>
            <person name="Murakami Y."/>
            <person name="Suwa Y."/>
            <person name="Takami H."/>
        </authorList>
    </citation>
    <scope>NUCLEOTIDE SEQUENCE</scope>
    <source>
        <strain evidence="6">317325-2</strain>
    </source>
</reference>
<feature type="binding site" evidence="3">
    <location>
        <position position="282"/>
    </location>
    <ligand>
        <name>Zn(2+)</name>
        <dbReference type="ChEBI" id="CHEBI:29105"/>
        <label>2</label>
    </ligand>
</feature>
<evidence type="ECO:0000256" key="2">
    <source>
        <dbReference type="PIRSR" id="PIRSR601952-1"/>
    </source>
</evidence>
<evidence type="ECO:0000256" key="3">
    <source>
        <dbReference type="PIRSR" id="PIRSR601952-2"/>
    </source>
</evidence>
<dbReference type="EMBL" id="AP021858">
    <property type="protein sequence ID" value="BBO24476.1"/>
    <property type="molecule type" value="Genomic_DNA"/>
</dbReference>
<organism evidence="6 7">
    <name type="scientific">Candidatus Nitrosymbiomonas proteolyticus</name>
    <dbReference type="NCBI Taxonomy" id="2608984"/>
    <lineage>
        <taxon>Bacteria</taxon>
        <taxon>Bacillati</taxon>
        <taxon>Armatimonadota</taxon>
        <taxon>Armatimonadota incertae sedis</taxon>
        <taxon>Candidatus Nitrosymbiomonas</taxon>
    </lineage>
</organism>
<dbReference type="Gene3D" id="3.40.720.10">
    <property type="entry name" value="Alkaline Phosphatase, subunit A"/>
    <property type="match status" value="1"/>
</dbReference>
<evidence type="ECO:0000256" key="1">
    <source>
        <dbReference type="ARBA" id="ARBA00022553"/>
    </source>
</evidence>
<keyword evidence="3" id="KW-0460">Magnesium</keyword>
<dbReference type="GO" id="GO:0046872">
    <property type="term" value="F:metal ion binding"/>
    <property type="evidence" value="ECO:0007669"/>
    <property type="project" value="UniProtKB-KW"/>
</dbReference>
<sequence length="510" mass="55363">MSDHRISRRSILSASAALTSTGTLGLPLKGLPREFQKTEAKNIIFCAVDGMAMSVLTMAHHLNQLRGGKGSYWAWLLDQDFVVNGLQDTPSLSSLVTDSAAAASAWGCGRRIWNAQINEFPDGTKLRTLYDLMQAKGMRTGLVTTTRITHATPSGFAIQIDHRDKENEIAVQHLQANVDVLMGGGSRHFDAAARSDKRNLFGEFANKGYRVVRDRDALLRAEAGKLLGLFSSSHIPYTVDRKHDAKLDATVPTLAEMTSKAIELLDGGPNGFILQVEGGRVDHAAHANDLPGMLYDQLEFEDAVRIAVEFALKDKETLVVITADHATGGPSLNGAGSEYFDSTQGLKSVTQMKASFERFAPAIASSKSTGEIKNVVNEMWGVELTDAEAGAIKASFSSDSPFKVSDFYKSRDASLAAILGNHCKVTWTSNNHTSDLVFLTAIGPGSALCSGLTLNTSLFDIMLRSKGLSHSNPTMSFEEARRHRAKTETPETTHEDAFEEFLRESHAGEI</sequence>
<dbReference type="InterPro" id="IPR001952">
    <property type="entry name" value="Alkaline_phosphatase"/>
</dbReference>
<dbReference type="AlphaFoldDB" id="A0A809S627"/>
<dbReference type="KEGG" id="npy:NPRO_20710"/>
<gene>
    <name evidence="6" type="ORF">NPRO_20710</name>
</gene>
<comment type="cofactor">
    <cofactor evidence="3">
        <name>Zn(2+)</name>
        <dbReference type="ChEBI" id="CHEBI:29105"/>
    </cofactor>
    <text evidence="3">Binds 2 Zn(2+) ions.</text>
</comment>
<feature type="binding site" evidence="3">
    <location>
        <position position="150"/>
    </location>
    <ligand>
        <name>Mg(2+)</name>
        <dbReference type="ChEBI" id="CHEBI:18420"/>
    </ligand>
</feature>
<evidence type="ECO:0000313" key="7">
    <source>
        <dbReference type="Proteomes" id="UP000662873"/>
    </source>
</evidence>
<dbReference type="SUPFAM" id="SSF53649">
    <property type="entry name" value="Alkaline phosphatase-like"/>
    <property type="match status" value="1"/>
</dbReference>
<dbReference type="InterPro" id="IPR017850">
    <property type="entry name" value="Alkaline_phosphatase_core_sf"/>
</dbReference>
<keyword evidence="1" id="KW-0597">Phosphoprotein</keyword>
<keyword evidence="3" id="KW-0479">Metal-binding</keyword>
<protein>
    <submittedName>
        <fullName evidence="6">Alkaline phosphatase</fullName>
    </submittedName>
</protein>
<dbReference type="InterPro" id="IPR042085">
    <property type="entry name" value="Ap_crown"/>
</dbReference>
<comment type="cofactor">
    <cofactor evidence="3">
        <name>Mg(2+)</name>
        <dbReference type="ChEBI" id="CHEBI:18420"/>
    </cofactor>
    <text evidence="3">Binds 1 Mg(2+) ion.</text>
</comment>
<evidence type="ECO:0000256" key="4">
    <source>
        <dbReference type="RuleBase" id="RU003946"/>
    </source>
</evidence>
<feature type="binding site" evidence="3">
    <location>
        <position position="49"/>
    </location>
    <ligand>
        <name>Mg(2+)</name>
        <dbReference type="ChEBI" id="CHEBI:18420"/>
    </ligand>
</feature>
<feature type="region of interest" description="Disordered" evidence="5">
    <location>
        <begin position="472"/>
        <end position="494"/>
    </location>
</feature>
<feature type="binding site" evidence="3">
    <location>
        <position position="324"/>
    </location>
    <ligand>
        <name>Zn(2+)</name>
        <dbReference type="ChEBI" id="CHEBI:29105"/>
        <label>2</label>
    </ligand>
</feature>
<feature type="binding site" evidence="3">
    <location>
        <position position="49"/>
    </location>
    <ligand>
        <name>Zn(2+)</name>
        <dbReference type="ChEBI" id="CHEBI:29105"/>
        <label>2</label>
    </ligand>
</feature>
<dbReference type="CDD" id="cd16012">
    <property type="entry name" value="ALP"/>
    <property type="match status" value="1"/>
</dbReference>
<dbReference type="Proteomes" id="UP000662873">
    <property type="component" value="Chromosome"/>
</dbReference>
<feature type="active site" description="Phosphoserine intermediate" evidence="2">
    <location>
        <position position="99"/>
    </location>
</feature>
<evidence type="ECO:0000256" key="5">
    <source>
        <dbReference type="SAM" id="MobiDB-lite"/>
    </source>
</evidence>